<sequence length="77" mass="8973">MLKILPIVFGIIVIALSTYGLITRDYQFNFVTIFFLSLSMLTLGINAYQSERKAYAWFLIGVFLFLVYVSIQSFIYR</sequence>
<reference evidence="3 5" key="2">
    <citation type="submission" date="2018-06" db="EMBL/GenBank/DDBJ databases">
        <authorList>
            <consortium name="Pathogen Informatics"/>
            <person name="Doyle S."/>
        </authorList>
    </citation>
    <scope>NUCLEOTIDE SEQUENCE [LARGE SCALE GENOMIC DNA]</scope>
    <source>
        <strain evidence="3 5">NCTC10338</strain>
    </source>
</reference>
<dbReference type="InterPro" id="IPR025018">
    <property type="entry name" value="DUF3953"/>
</dbReference>
<evidence type="ECO:0000313" key="2">
    <source>
        <dbReference type="EMBL" id="AVK96668.1"/>
    </source>
</evidence>
<dbReference type="AlphaFoldDB" id="A0A2S0K033"/>
<reference evidence="2 4" key="1">
    <citation type="submission" date="2017-03" db="EMBL/GenBank/DDBJ databases">
        <title>The whole genome sequencing and assembly of Lysinibacillus sphaericus DSM 28T strain.</title>
        <authorList>
            <person name="Lee Y.-J."/>
            <person name="Yi H."/>
            <person name="Bahn Y.-S."/>
            <person name="Kim J.F."/>
            <person name="Lee D.-W."/>
        </authorList>
    </citation>
    <scope>NUCLEOTIDE SEQUENCE [LARGE SCALE GENOMIC DNA]</scope>
    <source>
        <strain evidence="2 4">DSM 28</strain>
    </source>
</reference>
<dbReference type="Proteomes" id="UP000238825">
    <property type="component" value="Chromosome"/>
</dbReference>
<dbReference type="Proteomes" id="UP000255295">
    <property type="component" value="Unassembled WGS sequence"/>
</dbReference>
<evidence type="ECO:0000313" key="4">
    <source>
        <dbReference type="Proteomes" id="UP000238825"/>
    </source>
</evidence>
<protein>
    <recommendedName>
        <fullName evidence="6">DUF3953 domain-containing protein</fullName>
    </recommendedName>
</protein>
<accession>A0A2S0K033</accession>
<dbReference type="GeneID" id="48276631"/>
<dbReference type="RefSeq" id="WP_024364896.1">
    <property type="nucleotide sequence ID" value="NZ_BJNS01000048.1"/>
</dbReference>
<keyword evidence="1" id="KW-0472">Membrane</keyword>
<dbReference type="EMBL" id="UFSZ01000001">
    <property type="protein sequence ID" value="SUV17527.1"/>
    <property type="molecule type" value="Genomic_DNA"/>
</dbReference>
<evidence type="ECO:0000313" key="5">
    <source>
        <dbReference type="Proteomes" id="UP000255295"/>
    </source>
</evidence>
<name>A0A2S0K033_LYSSH</name>
<gene>
    <name evidence="2" type="ORF">LS41612_10500</name>
    <name evidence="3" type="ORF">NCTC10338_02630</name>
</gene>
<dbReference type="EMBL" id="CP019980">
    <property type="protein sequence ID" value="AVK96668.1"/>
    <property type="molecule type" value="Genomic_DNA"/>
</dbReference>
<feature type="transmembrane region" description="Helical" evidence="1">
    <location>
        <begin position="55"/>
        <end position="76"/>
    </location>
</feature>
<keyword evidence="1" id="KW-1133">Transmembrane helix</keyword>
<evidence type="ECO:0008006" key="6">
    <source>
        <dbReference type="Google" id="ProtNLM"/>
    </source>
</evidence>
<proteinExistence type="predicted"/>
<evidence type="ECO:0000256" key="1">
    <source>
        <dbReference type="SAM" id="Phobius"/>
    </source>
</evidence>
<evidence type="ECO:0000313" key="3">
    <source>
        <dbReference type="EMBL" id="SUV17527.1"/>
    </source>
</evidence>
<feature type="transmembrane region" description="Helical" evidence="1">
    <location>
        <begin position="28"/>
        <end position="48"/>
    </location>
</feature>
<feature type="transmembrane region" description="Helical" evidence="1">
    <location>
        <begin position="5"/>
        <end position="22"/>
    </location>
</feature>
<organism evidence="2 4">
    <name type="scientific">Lysinibacillus sphaericus</name>
    <name type="common">Bacillus sphaericus</name>
    <dbReference type="NCBI Taxonomy" id="1421"/>
    <lineage>
        <taxon>Bacteria</taxon>
        <taxon>Bacillati</taxon>
        <taxon>Bacillota</taxon>
        <taxon>Bacilli</taxon>
        <taxon>Bacillales</taxon>
        <taxon>Bacillaceae</taxon>
        <taxon>Lysinibacillus</taxon>
    </lineage>
</organism>
<keyword evidence="1" id="KW-0812">Transmembrane</keyword>
<dbReference type="Pfam" id="PF13129">
    <property type="entry name" value="DUF3953"/>
    <property type="match status" value="1"/>
</dbReference>